<gene>
    <name evidence="1" type="ORF">OOU_Y34scaffold00824g7</name>
</gene>
<evidence type="ECO:0000313" key="1">
    <source>
        <dbReference type="EMBL" id="ELQ34014.1"/>
    </source>
</evidence>
<dbReference type="AlphaFoldDB" id="A0AA97NPL5"/>
<accession>A0AA97NPL5</accession>
<protein>
    <submittedName>
        <fullName evidence="1">Uncharacterized protein</fullName>
    </submittedName>
</protein>
<sequence>MSCNYKVRTKALSGARNYAMPCRQVA</sequence>
<reference evidence="1" key="1">
    <citation type="journal article" date="2012" name="PLoS Genet.">
        <title>Comparative analysis of the genomes of two field isolates of the rice blast fungus Magnaporthe oryzae.</title>
        <authorList>
            <person name="Xue M."/>
            <person name="Yang J."/>
            <person name="Li Z."/>
            <person name="Hu S."/>
            <person name="Yao N."/>
            <person name="Dean R.A."/>
            <person name="Zhao W."/>
            <person name="Shen M."/>
            <person name="Zhang H."/>
            <person name="Li C."/>
            <person name="Liu L."/>
            <person name="Cao L."/>
            <person name="Xu X."/>
            <person name="Xing Y."/>
            <person name="Hsiang T."/>
            <person name="Zhang Z."/>
            <person name="Xu J.R."/>
            <person name="Peng Y.L."/>
        </authorList>
    </citation>
    <scope>NUCLEOTIDE SEQUENCE</scope>
    <source>
        <strain evidence="1">Y34</strain>
    </source>
</reference>
<organism evidence="1">
    <name type="scientific">Pyricularia oryzae (strain Y34)</name>
    <name type="common">Rice blast fungus</name>
    <name type="synonym">Magnaporthe oryzae</name>
    <dbReference type="NCBI Taxonomy" id="1143189"/>
    <lineage>
        <taxon>Eukaryota</taxon>
        <taxon>Fungi</taxon>
        <taxon>Dikarya</taxon>
        <taxon>Ascomycota</taxon>
        <taxon>Pezizomycotina</taxon>
        <taxon>Sordariomycetes</taxon>
        <taxon>Sordariomycetidae</taxon>
        <taxon>Magnaporthales</taxon>
        <taxon>Pyriculariaceae</taxon>
        <taxon>Pyricularia</taxon>
    </lineage>
</organism>
<proteinExistence type="predicted"/>
<dbReference type="Proteomes" id="UP000011086">
    <property type="component" value="Unassembled WGS sequence"/>
</dbReference>
<dbReference type="EMBL" id="JH793649">
    <property type="protein sequence ID" value="ELQ34014.1"/>
    <property type="molecule type" value="Genomic_DNA"/>
</dbReference>
<name>A0AA97NPL5_PYRO3</name>